<organism evidence="4 5">
    <name type="scientific">Tilletia caries</name>
    <name type="common">wheat bunt fungus</name>
    <dbReference type="NCBI Taxonomy" id="13290"/>
    <lineage>
        <taxon>Eukaryota</taxon>
        <taxon>Fungi</taxon>
        <taxon>Dikarya</taxon>
        <taxon>Basidiomycota</taxon>
        <taxon>Ustilaginomycotina</taxon>
        <taxon>Exobasidiomycetes</taxon>
        <taxon>Tilletiales</taxon>
        <taxon>Tilletiaceae</taxon>
        <taxon>Tilletia</taxon>
    </lineage>
</organism>
<keyword evidence="6" id="KW-1185">Reference proteome</keyword>
<feature type="compositionally biased region" description="Polar residues" evidence="1">
    <location>
        <begin position="241"/>
        <end position="257"/>
    </location>
</feature>
<evidence type="ECO:0000313" key="6">
    <source>
        <dbReference type="Proteomes" id="UP000836402"/>
    </source>
</evidence>
<comment type="caution">
    <text evidence="4">The sequence shown here is derived from an EMBL/GenBank/DDBJ whole genome shotgun (WGS) entry which is preliminary data.</text>
</comment>
<feature type="region of interest" description="Disordered" evidence="1">
    <location>
        <begin position="506"/>
        <end position="530"/>
    </location>
</feature>
<keyword evidence="2" id="KW-1133">Transmembrane helix</keyword>
<evidence type="ECO:0000313" key="3">
    <source>
        <dbReference type="EMBL" id="CAD6911647.1"/>
    </source>
</evidence>
<keyword evidence="2" id="KW-0472">Membrane</keyword>
<evidence type="ECO:0000313" key="5">
    <source>
        <dbReference type="Proteomes" id="UP000077671"/>
    </source>
</evidence>
<reference evidence="4" key="1">
    <citation type="submission" date="2016-04" db="EMBL/GenBank/DDBJ databases">
        <authorList>
            <person name="Nguyen H.D."/>
            <person name="Kesanakurti P."/>
            <person name="Cullis J."/>
            <person name="Levesque C.A."/>
            <person name="Hambleton S."/>
        </authorList>
    </citation>
    <scope>NUCLEOTIDE SEQUENCE</scope>
    <source>
        <strain evidence="4">DAOMC 238032</strain>
    </source>
</reference>
<evidence type="ECO:0000256" key="2">
    <source>
        <dbReference type="SAM" id="Phobius"/>
    </source>
</evidence>
<evidence type="ECO:0000313" key="4">
    <source>
        <dbReference type="EMBL" id="KAE8265792.1"/>
    </source>
</evidence>
<gene>
    <name evidence="4" type="ORF">A4X03_0g44</name>
    <name evidence="3" type="ORF">JKIAZH3_G1</name>
</gene>
<dbReference type="Proteomes" id="UP000836402">
    <property type="component" value="Unassembled WGS sequence"/>
</dbReference>
<feature type="region of interest" description="Disordered" evidence="1">
    <location>
        <begin position="320"/>
        <end position="355"/>
    </location>
</feature>
<evidence type="ECO:0000256" key="1">
    <source>
        <dbReference type="SAM" id="MobiDB-lite"/>
    </source>
</evidence>
<dbReference type="Proteomes" id="UP000077671">
    <property type="component" value="Unassembled WGS sequence"/>
</dbReference>
<feature type="transmembrane region" description="Helical" evidence="2">
    <location>
        <begin position="146"/>
        <end position="166"/>
    </location>
</feature>
<feature type="compositionally biased region" description="Low complexity" evidence="1">
    <location>
        <begin position="416"/>
        <end position="427"/>
    </location>
</feature>
<feature type="region of interest" description="Disordered" evidence="1">
    <location>
        <begin position="241"/>
        <end position="263"/>
    </location>
</feature>
<feature type="compositionally biased region" description="Low complexity" evidence="1">
    <location>
        <begin position="383"/>
        <end position="404"/>
    </location>
</feature>
<proteinExistence type="predicted"/>
<accession>A0A177UY57</accession>
<reference evidence="3" key="3">
    <citation type="submission" date="2020-10" db="EMBL/GenBank/DDBJ databases">
        <authorList>
            <person name="Sedaghatjoo S."/>
        </authorList>
    </citation>
    <scope>NUCLEOTIDE SEQUENCE</scope>
    <source>
        <strain evidence="3">AZH3</strain>
    </source>
</reference>
<dbReference type="AlphaFoldDB" id="A0A177UY57"/>
<protein>
    <submittedName>
        <fullName evidence="4">Uncharacterized protein</fullName>
    </submittedName>
</protein>
<feature type="transmembrane region" description="Helical" evidence="2">
    <location>
        <begin position="7"/>
        <end position="29"/>
    </location>
</feature>
<reference evidence="4" key="2">
    <citation type="journal article" date="2019" name="IMA Fungus">
        <title>Genome sequencing and comparison of five Tilletia species to identify candidate genes for the detection of regulated species infecting wheat.</title>
        <authorList>
            <person name="Nguyen H.D.T."/>
            <person name="Sultana T."/>
            <person name="Kesanakurti P."/>
            <person name="Hambleton S."/>
        </authorList>
    </citation>
    <scope>NUCLEOTIDE SEQUENCE</scope>
    <source>
        <strain evidence="4">DAOMC 238032</strain>
    </source>
</reference>
<dbReference type="EMBL" id="LWDD02000002">
    <property type="protein sequence ID" value="KAE8265792.1"/>
    <property type="molecule type" value="Genomic_DNA"/>
</dbReference>
<sequence>MAIPTKALIWTSLNFLRLLSIIAALLVFVSNITSMVADGRGVHAANLDGALNDDGIACDYIPGTDVPSHVWGLFWAHLNRTFELFLLIFCIVSELNWGGMAERLFSYTLPILSRSFGTAPLGLLQMILACSNLSHDLGKFPLVTNWILFVIGILNLLAGAIFKAAGKNLRSFHAGRRAAVSSPIPGGRDGGEQGRAKVVLPFAHQRASAEPTTPTKGGGGGGLMRQLRYVKDSSPVNAPITSTRTLTNSPQAPQRNLTPAGGAAVIGRPSQAFDSNIRYKRTSVASEGGPASTAPLAASEVYLYDSDTDRIRVPQQARLGTDAPTASAGVHQPSSSAGLRLPTAARKQEPTPPSGAYALARAVVARADEMARARIGSNNKNQPPSYTSAAPASASALAGPSSSSRQQPTTRPSKSAEAGLAGTETATQYHVRYGERGEGYGGHWRGHLRQRSSASVTGSLNQSPFRPGLGPISSSGRGAGHPAAVGGGGAATPVSHVRVSSISFAPVSGGGQRHGTEHGVGLMASPGRPF</sequence>
<feature type="transmembrane region" description="Helical" evidence="2">
    <location>
        <begin position="81"/>
        <end position="99"/>
    </location>
</feature>
<keyword evidence="2" id="KW-0812">Transmembrane</keyword>
<dbReference type="EMBL" id="CAJHJG010001365">
    <property type="protein sequence ID" value="CAD6911647.1"/>
    <property type="molecule type" value="Genomic_DNA"/>
</dbReference>
<name>A0A177UY57_9BASI</name>
<feature type="transmembrane region" description="Helical" evidence="2">
    <location>
        <begin position="111"/>
        <end position="134"/>
    </location>
</feature>
<feature type="region of interest" description="Disordered" evidence="1">
    <location>
        <begin position="374"/>
        <end position="427"/>
    </location>
</feature>